<keyword evidence="2" id="KW-1185">Reference proteome</keyword>
<comment type="caution">
    <text evidence="1">The sequence shown here is derived from an EMBL/GenBank/DDBJ whole genome shotgun (WGS) entry which is preliminary data.</text>
</comment>
<protein>
    <submittedName>
        <fullName evidence="1">Uncharacterized protein</fullName>
    </submittedName>
</protein>
<proteinExistence type="predicted"/>
<dbReference type="Proteomes" id="UP001432322">
    <property type="component" value="Unassembled WGS sequence"/>
</dbReference>
<dbReference type="AlphaFoldDB" id="A0AAV5VCB1"/>
<feature type="non-terminal residue" evidence="1">
    <location>
        <position position="1"/>
    </location>
</feature>
<gene>
    <name evidence="1" type="ORF">PFISCL1PPCAC_8371</name>
</gene>
<reference evidence="1" key="1">
    <citation type="submission" date="2023-10" db="EMBL/GenBank/DDBJ databases">
        <title>Genome assembly of Pristionchus species.</title>
        <authorList>
            <person name="Yoshida K."/>
            <person name="Sommer R.J."/>
        </authorList>
    </citation>
    <scope>NUCLEOTIDE SEQUENCE</scope>
    <source>
        <strain evidence="1">RS5133</strain>
    </source>
</reference>
<evidence type="ECO:0000313" key="1">
    <source>
        <dbReference type="EMBL" id="GMT17074.1"/>
    </source>
</evidence>
<name>A0AAV5VCB1_9BILA</name>
<accession>A0AAV5VCB1</accession>
<evidence type="ECO:0000313" key="2">
    <source>
        <dbReference type="Proteomes" id="UP001432322"/>
    </source>
</evidence>
<dbReference type="EMBL" id="BTSY01000002">
    <property type="protein sequence ID" value="GMT17074.1"/>
    <property type="molecule type" value="Genomic_DNA"/>
</dbReference>
<sequence length="206" mass="23131">SRAQNRLILSVLQHTTVSIVSDGENVRRQLLALLASKLAGERVRVDAQSLVRIDNYAEETRVCLNEVGIVSIAQIVEHRGLVEASHVGHVLRLIESGRIGLLDVVSGYAKHLTRLDDSYLVCIATVYLLQNLSELEGGRLMGHPREALARPVRLQARVGEHRTLLRPEQIQLLRCRHSHVLCVYQMTRGYSQCTLKSPVEKYHFSA</sequence>
<organism evidence="1 2">
    <name type="scientific">Pristionchus fissidentatus</name>
    <dbReference type="NCBI Taxonomy" id="1538716"/>
    <lineage>
        <taxon>Eukaryota</taxon>
        <taxon>Metazoa</taxon>
        <taxon>Ecdysozoa</taxon>
        <taxon>Nematoda</taxon>
        <taxon>Chromadorea</taxon>
        <taxon>Rhabditida</taxon>
        <taxon>Rhabditina</taxon>
        <taxon>Diplogasteromorpha</taxon>
        <taxon>Diplogasteroidea</taxon>
        <taxon>Neodiplogasteridae</taxon>
        <taxon>Pristionchus</taxon>
    </lineage>
</organism>